<accession>A0ABQ1KUK8</accession>
<protein>
    <submittedName>
        <fullName evidence="1">Uncharacterized protein</fullName>
    </submittedName>
</protein>
<reference evidence="2" key="1">
    <citation type="journal article" date="2019" name="Int. J. Syst. Evol. Microbiol.">
        <title>The Global Catalogue of Microorganisms (GCM) 10K type strain sequencing project: providing services to taxonomists for standard genome sequencing and annotation.</title>
        <authorList>
            <consortium name="The Broad Institute Genomics Platform"/>
            <consortium name="The Broad Institute Genome Sequencing Center for Infectious Disease"/>
            <person name="Wu L."/>
            <person name="Ma J."/>
        </authorList>
    </citation>
    <scope>NUCLEOTIDE SEQUENCE [LARGE SCALE GENOMIC DNA]</scope>
    <source>
        <strain evidence="2">CGMCC 1.15341</strain>
    </source>
</reference>
<evidence type="ECO:0000313" key="1">
    <source>
        <dbReference type="EMBL" id="GGC08990.1"/>
    </source>
</evidence>
<gene>
    <name evidence="1" type="ORF">GCM10011352_39210</name>
</gene>
<dbReference type="EMBL" id="BMIJ01000009">
    <property type="protein sequence ID" value="GGC08990.1"/>
    <property type="molecule type" value="Genomic_DNA"/>
</dbReference>
<keyword evidence="2" id="KW-1185">Reference proteome</keyword>
<proteinExistence type="predicted"/>
<sequence>MRGKLFTASQMLTQAQQMGHGQYARVPGHHRLVGVRFGYDQHPLRLAAGNRRRQHASKRPDIPGQRQLAQHLITFQPFRLELTRGLQDTERDRKIVTSALFRQIGRCQIDGDTMGKFQNGELA</sequence>
<evidence type="ECO:0000313" key="2">
    <source>
        <dbReference type="Proteomes" id="UP000629025"/>
    </source>
</evidence>
<dbReference type="Proteomes" id="UP000629025">
    <property type="component" value="Unassembled WGS sequence"/>
</dbReference>
<organism evidence="1 2">
    <name type="scientific">Marinobacterium zhoushanense</name>
    <dbReference type="NCBI Taxonomy" id="1679163"/>
    <lineage>
        <taxon>Bacteria</taxon>
        <taxon>Pseudomonadati</taxon>
        <taxon>Pseudomonadota</taxon>
        <taxon>Gammaproteobacteria</taxon>
        <taxon>Oceanospirillales</taxon>
        <taxon>Oceanospirillaceae</taxon>
        <taxon>Marinobacterium</taxon>
    </lineage>
</organism>
<comment type="caution">
    <text evidence="1">The sequence shown here is derived from an EMBL/GenBank/DDBJ whole genome shotgun (WGS) entry which is preliminary data.</text>
</comment>
<name>A0ABQ1KUK8_9GAMM</name>